<keyword evidence="9 11" id="KW-0226">DNA condensation</keyword>
<keyword evidence="14" id="KW-1185">Reference proteome</keyword>
<dbReference type="OrthoDB" id="362021at2759"/>
<dbReference type="PANTHER" id="PTHR13108:SF9">
    <property type="entry name" value="CONDENSIN COMPLEX SUBUNIT 2"/>
    <property type="match status" value="1"/>
</dbReference>
<evidence type="ECO:0000256" key="12">
    <source>
        <dbReference type="SAM" id="MobiDB-lite"/>
    </source>
</evidence>
<dbReference type="Pfam" id="PF05786">
    <property type="entry name" value="Cnd2"/>
    <property type="match status" value="1"/>
</dbReference>
<keyword evidence="8 11" id="KW-0498">Mitosis</keyword>
<dbReference type="STRING" id="400682.A0A1X7VAW8"/>
<evidence type="ECO:0000256" key="2">
    <source>
        <dbReference type="ARBA" id="ARBA00004496"/>
    </source>
</evidence>
<name>A0A1X7VAW8_AMPQE</name>
<evidence type="ECO:0000256" key="5">
    <source>
        <dbReference type="ARBA" id="ARBA00022454"/>
    </source>
</evidence>
<feature type="region of interest" description="Disordered" evidence="12">
    <location>
        <begin position="360"/>
        <end position="385"/>
    </location>
</feature>
<evidence type="ECO:0000256" key="4">
    <source>
        <dbReference type="ARBA" id="ARBA00016065"/>
    </source>
</evidence>
<dbReference type="Proteomes" id="UP000007879">
    <property type="component" value="Unassembled WGS sequence"/>
</dbReference>
<keyword evidence="6" id="KW-0963">Cytoplasm</keyword>
<reference evidence="13" key="2">
    <citation type="submission" date="2017-05" db="UniProtKB">
        <authorList>
            <consortium name="EnsemblMetazoa"/>
        </authorList>
    </citation>
    <scope>IDENTIFICATION</scope>
</reference>
<dbReference type="GO" id="GO:0005737">
    <property type="term" value="C:cytoplasm"/>
    <property type="evidence" value="ECO:0007669"/>
    <property type="project" value="UniProtKB-SubCell"/>
</dbReference>
<keyword evidence="7 11" id="KW-0132">Cell division</keyword>
<protein>
    <recommendedName>
        <fullName evidence="4 11">Condensin complex subunit 2</fullName>
    </recommendedName>
</protein>
<evidence type="ECO:0000256" key="3">
    <source>
        <dbReference type="ARBA" id="ARBA00009471"/>
    </source>
</evidence>
<feature type="region of interest" description="Disordered" evidence="12">
    <location>
        <begin position="1"/>
        <end position="35"/>
    </location>
</feature>
<evidence type="ECO:0000256" key="1">
    <source>
        <dbReference type="ARBA" id="ARBA00004286"/>
    </source>
</evidence>
<comment type="similarity">
    <text evidence="3 11">Belongs to the CND2 (condensin subunit 2) family.</text>
</comment>
<organism evidence="13">
    <name type="scientific">Amphimedon queenslandica</name>
    <name type="common">Sponge</name>
    <dbReference type="NCBI Taxonomy" id="400682"/>
    <lineage>
        <taxon>Eukaryota</taxon>
        <taxon>Metazoa</taxon>
        <taxon>Porifera</taxon>
        <taxon>Demospongiae</taxon>
        <taxon>Heteroscleromorpha</taxon>
        <taxon>Haplosclerida</taxon>
        <taxon>Niphatidae</taxon>
        <taxon>Amphimedon</taxon>
    </lineage>
</organism>
<feature type="region of interest" description="Disordered" evidence="12">
    <location>
        <begin position="56"/>
        <end position="80"/>
    </location>
</feature>
<dbReference type="InterPro" id="IPR022816">
    <property type="entry name" value="Condensin_barren_su2"/>
</dbReference>
<evidence type="ECO:0000256" key="10">
    <source>
        <dbReference type="ARBA" id="ARBA00023306"/>
    </source>
</evidence>
<keyword evidence="5" id="KW-0158">Chromosome</keyword>
<gene>
    <name evidence="13" type="primary">100637999</name>
</gene>
<sequence length="664" mass="74462">MADDKPPPSVTRNTPFKRRHLDSKTAVASPAFKTPRFVPINDDEAERRIRRRENQLRSAVSPGCNTPRSVAKNPDGSNTRGIDTGTSSFTNAQIAEHYSVCVKLSTENKINAKNAFGLHLIDVMAEMLRKRGEMTNFQVAGCTLDASAKIYAGRVDSIYNDACKMVGGLGRSDRHGEAEEKEGEDGETGAPQKKKTRRGNTVTVIEKNIKSLDVSTFDLEFEVDPLFKKTSAEFDEGGVEGLLLNQLNTESDHCSLLFDANGKLALTDRPAPSDSQSLITNSELTECFRRLHNFQESRICQTFSNFRFNEDDNDTTLTLPPINPDYCQPPSTEVDYSYLNSGPQPDDENCANEDDSFVGEFPPTVSPNSTSIREPLRQRHDNPMGSLSDTIQVSEYSYFDPTVISAWAGPQHWKFRPTTVMKATNNKDSEQVGQQKKRQARVVFRVDFNATLKEDLFKKGRASTTMSKLLLERMTSVHNVLPHCAKTDQSVLYQLFCKTKVKIRRSRRLENACELSDAGDLYGDSIHDDVQTYEDDDDDIRGDYDEARVSGAQFMDMLSDSNNINLIDEPMKVCQVDIDYAKQAKRIDVKRLKGIMWDTISKETSQDSSLSFSSLYSIVKAQAPDFMANELSIPISFVCLLHLTNEKSLKVNGQEDMLDFIIDP</sequence>
<dbReference type="EnsemblMetazoa" id="Aqu2.1.37166_001">
    <property type="protein sequence ID" value="Aqu2.1.37166_001"/>
    <property type="gene ID" value="Aqu2.1.37166"/>
</dbReference>
<accession>A0A1X7VAW8</accession>
<evidence type="ECO:0000256" key="8">
    <source>
        <dbReference type="ARBA" id="ARBA00022776"/>
    </source>
</evidence>
<dbReference type="PANTHER" id="PTHR13108">
    <property type="entry name" value="CONDENSIN COMPLEX SUBUNIT 2"/>
    <property type="match status" value="1"/>
</dbReference>
<dbReference type="GO" id="GO:0051301">
    <property type="term" value="P:cell division"/>
    <property type="evidence" value="ECO:0007669"/>
    <property type="project" value="UniProtKB-KW"/>
</dbReference>
<dbReference type="EnsemblMetazoa" id="XM_019994304.1">
    <property type="protein sequence ID" value="XP_019849863.1"/>
    <property type="gene ID" value="LOC100637999"/>
</dbReference>
<dbReference type="GO" id="GO:0007076">
    <property type="term" value="P:mitotic chromosome condensation"/>
    <property type="evidence" value="ECO:0007669"/>
    <property type="project" value="InterPro"/>
</dbReference>
<evidence type="ECO:0000256" key="7">
    <source>
        <dbReference type="ARBA" id="ARBA00022618"/>
    </source>
</evidence>
<dbReference type="KEGG" id="aqu:100637999"/>
<dbReference type="GO" id="GO:0003682">
    <property type="term" value="F:chromatin binding"/>
    <property type="evidence" value="ECO:0007669"/>
    <property type="project" value="TreeGrafter"/>
</dbReference>
<feature type="region of interest" description="Disordered" evidence="12">
    <location>
        <begin position="170"/>
        <end position="199"/>
    </location>
</feature>
<evidence type="ECO:0000313" key="13">
    <source>
        <dbReference type="EnsemblMetazoa" id="Aqu2.1.37166_001"/>
    </source>
</evidence>
<dbReference type="AlphaFoldDB" id="A0A1X7VAW8"/>
<reference evidence="14" key="1">
    <citation type="journal article" date="2010" name="Nature">
        <title>The Amphimedon queenslandica genome and the evolution of animal complexity.</title>
        <authorList>
            <person name="Srivastava M."/>
            <person name="Simakov O."/>
            <person name="Chapman J."/>
            <person name="Fahey B."/>
            <person name="Gauthier M.E."/>
            <person name="Mitros T."/>
            <person name="Richards G.S."/>
            <person name="Conaco C."/>
            <person name="Dacre M."/>
            <person name="Hellsten U."/>
            <person name="Larroux C."/>
            <person name="Putnam N.H."/>
            <person name="Stanke M."/>
            <person name="Adamska M."/>
            <person name="Darling A."/>
            <person name="Degnan S.M."/>
            <person name="Oakley T.H."/>
            <person name="Plachetzki D.C."/>
            <person name="Zhai Y."/>
            <person name="Adamski M."/>
            <person name="Calcino A."/>
            <person name="Cummins S.F."/>
            <person name="Goodstein D.M."/>
            <person name="Harris C."/>
            <person name="Jackson D.J."/>
            <person name="Leys S.P."/>
            <person name="Shu S."/>
            <person name="Woodcroft B.J."/>
            <person name="Vervoort M."/>
            <person name="Kosik K.S."/>
            <person name="Manning G."/>
            <person name="Degnan B.M."/>
            <person name="Rokhsar D.S."/>
        </authorList>
    </citation>
    <scope>NUCLEOTIDE SEQUENCE [LARGE SCALE GENOMIC DNA]</scope>
</reference>
<evidence type="ECO:0000256" key="11">
    <source>
        <dbReference type="PIRNR" id="PIRNR017126"/>
    </source>
</evidence>
<proteinExistence type="inferred from homology"/>
<dbReference type="PIRSF" id="PIRSF017126">
    <property type="entry name" value="Condensin_H"/>
    <property type="match status" value="1"/>
</dbReference>
<dbReference type="eggNOG" id="KOG2328">
    <property type="taxonomic scope" value="Eukaryota"/>
</dbReference>
<evidence type="ECO:0000256" key="6">
    <source>
        <dbReference type="ARBA" id="ARBA00022490"/>
    </source>
</evidence>
<evidence type="ECO:0000256" key="9">
    <source>
        <dbReference type="ARBA" id="ARBA00023067"/>
    </source>
</evidence>
<dbReference type="InParanoid" id="A0A1X7VAW8"/>
<keyword evidence="10 11" id="KW-0131">Cell cycle</keyword>
<dbReference type="GO" id="GO:0000796">
    <property type="term" value="C:condensin complex"/>
    <property type="evidence" value="ECO:0007669"/>
    <property type="project" value="InterPro"/>
</dbReference>
<comment type="subcellular location">
    <subcellularLocation>
        <location evidence="1">Chromosome</location>
    </subcellularLocation>
    <subcellularLocation>
        <location evidence="2">Cytoplasm</location>
    </subcellularLocation>
</comment>
<evidence type="ECO:0000313" key="14">
    <source>
        <dbReference type="Proteomes" id="UP000007879"/>
    </source>
</evidence>
<comment type="function">
    <text evidence="11">Regulatory subunit of the condensin complex, a complex required for conversion of interphase chromatin into mitotic-like condense chromosomes.</text>
</comment>